<keyword evidence="4" id="KW-0547">Nucleotide-binding</keyword>
<dbReference type="Ensembl" id="ENSEBUT00000020927.1">
    <property type="protein sequence ID" value="ENSEBUP00000020351.1"/>
    <property type="gene ID" value="ENSEBUG00000012623.1"/>
</dbReference>
<dbReference type="EC" id="2.7.11.1" evidence="1"/>
<dbReference type="PANTHER" id="PTHR24346">
    <property type="entry name" value="MAP/MICROTUBULE AFFINITY-REGULATING KINASE"/>
    <property type="match status" value="1"/>
</dbReference>
<dbReference type="Gene3D" id="1.10.510.10">
    <property type="entry name" value="Transferase(Phosphotransferase) domain 1"/>
    <property type="match status" value="1"/>
</dbReference>
<feature type="domain" description="Protein kinase" evidence="9">
    <location>
        <begin position="1"/>
        <end position="288"/>
    </location>
</feature>
<accession>A0A8C4QVZ0</accession>
<dbReference type="AlphaFoldDB" id="A0A8C4QVZ0"/>
<organism evidence="10 11">
    <name type="scientific">Eptatretus burgeri</name>
    <name type="common">Inshore hagfish</name>
    <dbReference type="NCBI Taxonomy" id="7764"/>
    <lineage>
        <taxon>Eukaryota</taxon>
        <taxon>Metazoa</taxon>
        <taxon>Chordata</taxon>
        <taxon>Craniata</taxon>
        <taxon>Vertebrata</taxon>
        <taxon>Cyclostomata</taxon>
        <taxon>Myxini</taxon>
        <taxon>Myxiniformes</taxon>
        <taxon>Myxinidae</taxon>
        <taxon>Eptatretinae</taxon>
        <taxon>Eptatretus</taxon>
    </lineage>
</organism>
<dbReference type="GeneTree" id="ENSGT00940000166992"/>
<dbReference type="PROSITE" id="PS50011">
    <property type="entry name" value="PROTEIN_KINASE_DOM"/>
    <property type="match status" value="1"/>
</dbReference>
<keyword evidence="5" id="KW-0418">Kinase</keyword>
<evidence type="ECO:0000256" key="6">
    <source>
        <dbReference type="ARBA" id="ARBA00022840"/>
    </source>
</evidence>
<evidence type="ECO:0000256" key="8">
    <source>
        <dbReference type="ARBA" id="ARBA00048679"/>
    </source>
</evidence>
<dbReference type="Pfam" id="PF00069">
    <property type="entry name" value="Pkinase"/>
    <property type="match status" value="1"/>
</dbReference>
<dbReference type="GO" id="GO:0035556">
    <property type="term" value="P:intracellular signal transduction"/>
    <property type="evidence" value="ECO:0007669"/>
    <property type="project" value="TreeGrafter"/>
</dbReference>
<evidence type="ECO:0000259" key="9">
    <source>
        <dbReference type="PROSITE" id="PS50011"/>
    </source>
</evidence>
<comment type="catalytic activity">
    <reaction evidence="7">
        <text>L-threonyl-[protein] + ATP = O-phospho-L-threonyl-[protein] + ADP + H(+)</text>
        <dbReference type="Rhea" id="RHEA:46608"/>
        <dbReference type="Rhea" id="RHEA-COMP:11060"/>
        <dbReference type="Rhea" id="RHEA-COMP:11605"/>
        <dbReference type="ChEBI" id="CHEBI:15378"/>
        <dbReference type="ChEBI" id="CHEBI:30013"/>
        <dbReference type="ChEBI" id="CHEBI:30616"/>
        <dbReference type="ChEBI" id="CHEBI:61977"/>
        <dbReference type="ChEBI" id="CHEBI:456216"/>
        <dbReference type="EC" id="2.7.11.1"/>
    </reaction>
</comment>
<dbReference type="PANTHER" id="PTHR24346:SF30">
    <property type="entry name" value="MATERNAL EMBRYONIC LEUCINE ZIPPER KINASE"/>
    <property type="match status" value="1"/>
</dbReference>
<dbReference type="PROSITE" id="PS00108">
    <property type="entry name" value="PROTEIN_KINASE_ST"/>
    <property type="match status" value="1"/>
</dbReference>
<evidence type="ECO:0000313" key="11">
    <source>
        <dbReference type="Proteomes" id="UP000694388"/>
    </source>
</evidence>
<dbReference type="Proteomes" id="UP000694388">
    <property type="component" value="Unplaced"/>
</dbReference>
<dbReference type="InterPro" id="IPR011009">
    <property type="entry name" value="Kinase-like_dom_sf"/>
</dbReference>
<dbReference type="InterPro" id="IPR008271">
    <property type="entry name" value="Ser/Thr_kinase_AS"/>
</dbReference>
<sequence length="366" mass="41690">MADHRLEEAEVCHHPLLPLCHFRGTVTALLLVQTGVGVSQGLEPPLKVLDRLPHDLVLILPELCLLVHPPVVGLLGVPEDGVLAKEIAHDLLLMDIKTKLRLLGPLLRKGWPRVGGGHARSYRWHRRCPRGVEASVLSVRGCFLFFVYLHKKNIVHRDIKLSNVLCNNLLVVKVIDFGCATIFKPDEKLHQICGTRSYMAPEISIDVYEGPPVDVWSLGIVFIQLLVGLDFDGSDLAEQMSDDVIHKKVVSKLPPHSSYEFLTLLVMMTLKDPILRLTMQDISEHTWFKQWPTNFEGTQDYRTSSLTWQRRRNATLLQEHGDRDITWRIRRQLQATTLPTRKEKNRGISSSTWLTPQLVQFRGKKT</sequence>
<evidence type="ECO:0000313" key="10">
    <source>
        <dbReference type="Ensembl" id="ENSEBUP00000020351.1"/>
    </source>
</evidence>
<evidence type="ECO:0000256" key="5">
    <source>
        <dbReference type="ARBA" id="ARBA00022777"/>
    </source>
</evidence>
<keyword evidence="2" id="KW-0723">Serine/threonine-protein kinase</keyword>
<evidence type="ECO:0000256" key="3">
    <source>
        <dbReference type="ARBA" id="ARBA00022679"/>
    </source>
</evidence>
<dbReference type="SUPFAM" id="SSF56112">
    <property type="entry name" value="Protein kinase-like (PK-like)"/>
    <property type="match status" value="1"/>
</dbReference>
<evidence type="ECO:0000256" key="7">
    <source>
        <dbReference type="ARBA" id="ARBA00047899"/>
    </source>
</evidence>
<dbReference type="SMART" id="SM00220">
    <property type="entry name" value="S_TKc"/>
    <property type="match status" value="1"/>
</dbReference>
<proteinExistence type="predicted"/>
<evidence type="ECO:0000256" key="4">
    <source>
        <dbReference type="ARBA" id="ARBA00022741"/>
    </source>
</evidence>
<dbReference type="GO" id="GO:0005737">
    <property type="term" value="C:cytoplasm"/>
    <property type="evidence" value="ECO:0007669"/>
    <property type="project" value="TreeGrafter"/>
</dbReference>
<dbReference type="GO" id="GO:0004674">
    <property type="term" value="F:protein serine/threonine kinase activity"/>
    <property type="evidence" value="ECO:0007669"/>
    <property type="project" value="UniProtKB-KW"/>
</dbReference>
<name>A0A8C4QVZ0_EPTBU</name>
<reference evidence="10" key="1">
    <citation type="submission" date="2025-08" db="UniProtKB">
        <authorList>
            <consortium name="Ensembl"/>
        </authorList>
    </citation>
    <scope>IDENTIFICATION</scope>
</reference>
<evidence type="ECO:0000256" key="2">
    <source>
        <dbReference type="ARBA" id="ARBA00022527"/>
    </source>
</evidence>
<protein>
    <recommendedName>
        <fullName evidence="1">non-specific serine/threonine protein kinase</fullName>
        <ecNumber evidence="1">2.7.11.1</ecNumber>
    </recommendedName>
</protein>
<keyword evidence="11" id="KW-1185">Reference proteome</keyword>
<dbReference type="GO" id="GO:0005524">
    <property type="term" value="F:ATP binding"/>
    <property type="evidence" value="ECO:0007669"/>
    <property type="project" value="UniProtKB-KW"/>
</dbReference>
<comment type="catalytic activity">
    <reaction evidence="8">
        <text>L-seryl-[protein] + ATP = O-phospho-L-seryl-[protein] + ADP + H(+)</text>
        <dbReference type="Rhea" id="RHEA:17989"/>
        <dbReference type="Rhea" id="RHEA-COMP:9863"/>
        <dbReference type="Rhea" id="RHEA-COMP:11604"/>
        <dbReference type="ChEBI" id="CHEBI:15378"/>
        <dbReference type="ChEBI" id="CHEBI:29999"/>
        <dbReference type="ChEBI" id="CHEBI:30616"/>
        <dbReference type="ChEBI" id="CHEBI:83421"/>
        <dbReference type="ChEBI" id="CHEBI:456216"/>
        <dbReference type="EC" id="2.7.11.1"/>
    </reaction>
</comment>
<dbReference type="InterPro" id="IPR000719">
    <property type="entry name" value="Prot_kinase_dom"/>
</dbReference>
<keyword evidence="6" id="KW-0067">ATP-binding</keyword>
<reference evidence="10" key="2">
    <citation type="submission" date="2025-09" db="UniProtKB">
        <authorList>
            <consortium name="Ensembl"/>
        </authorList>
    </citation>
    <scope>IDENTIFICATION</scope>
</reference>
<evidence type="ECO:0000256" key="1">
    <source>
        <dbReference type="ARBA" id="ARBA00012513"/>
    </source>
</evidence>
<keyword evidence="3" id="KW-0808">Transferase</keyword>